<name>A0A0N9U7Z8_SPHMC</name>
<accession>A0A0N9U7Z8</accession>
<evidence type="ECO:0000313" key="6">
    <source>
        <dbReference type="Proteomes" id="UP000058074"/>
    </source>
</evidence>
<dbReference type="SUPFAM" id="SSF48452">
    <property type="entry name" value="TPR-like"/>
    <property type="match status" value="3"/>
</dbReference>
<dbReference type="InterPro" id="IPR011990">
    <property type="entry name" value="TPR-like_helical_dom_sf"/>
</dbReference>
<dbReference type="Pfam" id="PF12770">
    <property type="entry name" value="CHAT"/>
    <property type="match status" value="1"/>
</dbReference>
<sequence length="944" mass="99021">MRDGTGRAARLAAMAICLAWSAGVAAAPASPVDRAKLDALVARIEVAEPEADQAAYRALADETLAEARRLYPAGHPEIAARELYGAISRASAGEMDAALAIIDRIAPQLEKTPSYRKSWCDTLSLRAYIASFKGDHKASLALNEQLVADYAKDAASSDHAVALSNLAAAYLEQGRLDEALERNAQAIEMGLALDPVPPAVAVWSANRIVYLYSAGRTEEAIAAAQNAIGRTGGALGADHPMMANLYANFGAVLFRINRPHDAMPMIRRAFELTEKASGGPNQNSAAMRVQFAQALTRARQYDDAIAFLDVATPIIDKQLGAQSDRALVARDTRLIALIGTGRGAEAQPLARELLAIRDERLPEGHRDRANARDNLAKAAFANADWAGAENAAAEAVALRMKMLPADHPDLLLARAMLLRAQDRRDSRPAADLVAEARSLFAALTLGANLARGSAQAERQRPAYGWLAELFARRGAVDDAFGAQQWAARSSIDDALAIAESERAAATDTVFATKVAERRQLLAARQGLNARIEANLARPDPAFDLVAVTGELAANRQAILALDAGLAPPELARLVFTPSTLAEMEAATGEAGATAMLTDLGGAWLATLTRGGEPLQYLIPADAPVGALVARLRASLDAGDRGAFDRAAAADLHALLFPEKAAAMLRPMRQLAVIANGPLGALPFGLLVPDARSGDYLIDRLALSRRVRAPRAGDPHGDAAPADGTLIALGGVEGRKAGSLMAMRSAGTARAIDALPELPDAARELSALAAAIGGGNSRLLIGERATEAELRATTVPRGAVLAFATHGLISGELDGLDEPALLLTPAGGDDGLLKPSEIGGLSLPARLVILSACNTAGAAGADRPQLSGLVQGFFLAGADEVMASHWPVRDDVARRLSVGTVRGLRAGSDPATALREAIRKIRKGSDGEARVAHPAHWAPFELFSR</sequence>
<keyword evidence="3" id="KW-0732">Signal</keyword>
<reference evidence="5 6" key="1">
    <citation type="journal article" date="2015" name="Genome Announc.">
        <title>Complete Genome Sequence of Polypropylene Glycol- and Polyethylene Glycol-Degrading Sphingopyxis macrogoltabida Strain EY-1.</title>
        <authorList>
            <person name="Ohtsubo Y."/>
            <person name="Nagata Y."/>
            <person name="Numata M."/>
            <person name="Tsuchikane K."/>
            <person name="Hosoyama A."/>
            <person name="Yamazoe A."/>
            <person name="Tsuda M."/>
            <person name="Fujita N."/>
            <person name="Kawai F."/>
        </authorList>
    </citation>
    <scope>NUCLEOTIDE SEQUENCE [LARGE SCALE GENOMIC DNA]</scope>
    <source>
        <strain evidence="5 6">EY-1</strain>
    </source>
</reference>
<dbReference type="Proteomes" id="UP000058074">
    <property type="component" value="Chromosome"/>
</dbReference>
<evidence type="ECO:0000313" key="5">
    <source>
        <dbReference type="EMBL" id="ALH79346.1"/>
    </source>
</evidence>
<dbReference type="EMBL" id="CP012700">
    <property type="protein sequence ID" value="ALH79346.1"/>
    <property type="molecule type" value="Genomic_DNA"/>
</dbReference>
<dbReference type="PATRIC" id="fig|33050.5.peg.599"/>
<proteinExistence type="predicted"/>
<dbReference type="PANTHER" id="PTHR45641">
    <property type="entry name" value="TETRATRICOPEPTIDE REPEAT PROTEIN (AFU_ORTHOLOGUE AFUA_6G03870)"/>
    <property type="match status" value="1"/>
</dbReference>
<dbReference type="KEGG" id="smag:AN936_02875"/>
<dbReference type="InterPro" id="IPR024983">
    <property type="entry name" value="CHAT_dom"/>
</dbReference>
<dbReference type="SMART" id="SM00028">
    <property type="entry name" value="TPR"/>
    <property type="match status" value="2"/>
</dbReference>
<dbReference type="InterPro" id="IPR019734">
    <property type="entry name" value="TPR_rpt"/>
</dbReference>
<dbReference type="Gene3D" id="1.25.40.10">
    <property type="entry name" value="Tetratricopeptide repeat domain"/>
    <property type="match status" value="2"/>
</dbReference>
<keyword evidence="1" id="KW-0677">Repeat</keyword>
<evidence type="ECO:0000259" key="4">
    <source>
        <dbReference type="Pfam" id="PF12770"/>
    </source>
</evidence>
<evidence type="ECO:0000256" key="1">
    <source>
        <dbReference type="ARBA" id="ARBA00022737"/>
    </source>
</evidence>
<dbReference type="OrthoDB" id="9787760at2"/>
<feature type="signal peptide" evidence="3">
    <location>
        <begin position="1"/>
        <end position="26"/>
    </location>
</feature>
<feature type="chain" id="PRO_5006038824" description="CHAT domain-containing protein" evidence="3">
    <location>
        <begin position="27"/>
        <end position="944"/>
    </location>
</feature>
<keyword evidence="2" id="KW-0802">TPR repeat</keyword>
<gene>
    <name evidence="5" type="ORF">AN936_02875</name>
</gene>
<evidence type="ECO:0000256" key="3">
    <source>
        <dbReference type="SAM" id="SignalP"/>
    </source>
</evidence>
<dbReference type="AlphaFoldDB" id="A0A0N9U7Z8"/>
<feature type="domain" description="CHAT" evidence="4">
    <location>
        <begin position="646"/>
        <end position="941"/>
    </location>
</feature>
<dbReference type="RefSeq" id="WP_054586813.1">
    <property type="nucleotide sequence ID" value="NZ_CP012700.1"/>
</dbReference>
<organism evidence="5 6">
    <name type="scientific">Sphingopyxis macrogoltabida</name>
    <name type="common">Sphingomonas macrogoltabidus</name>
    <dbReference type="NCBI Taxonomy" id="33050"/>
    <lineage>
        <taxon>Bacteria</taxon>
        <taxon>Pseudomonadati</taxon>
        <taxon>Pseudomonadota</taxon>
        <taxon>Alphaproteobacteria</taxon>
        <taxon>Sphingomonadales</taxon>
        <taxon>Sphingomonadaceae</taxon>
        <taxon>Sphingopyxis</taxon>
    </lineage>
</organism>
<protein>
    <recommendedName>
        <fullName evidence="4">CHAT domain-containing protein</fullName>
    </recommendedName>
</protein>
<evidence type="ECO:0000256" key="2">
    <source>
        <dbReference type="ARBA" id="ARBA00022803"/>
    </source>
</evidence>
<dbReference type="PANTHER" id="PTHR45641:SF19">
    <property type="entry name" value="NEPHROCYSTIN-3"/>
    <property type="match status" value="1"/>
</dbReference>
<dbReference type="Pfam" id="PF13374">
    <property type="entry name" value="TPR_10"/>
    <property type="match status" value="2"/>
</dbReference>